<evidence type="ECO:0000313" key="2">
    <source>
        <dbReference type="Proteomes" id="UP000823775"/>
    </source>
</evidence>
<gene>
    <name evidence="1" type="primary">GLK1_1</name>
    <name evidence="1" type="ORF">HAX54_027329</name>
</gene>
<organism evidence="1 2">
    <name type="scientific">Datura stramonium</name>
    <name type="common">Jimsonweed</name>
    <name type="synonym">Common thornapple</name>
    <dbReference type="NCBI Taxonomy" id="4076"/>
    <lineage>
        <taxon>Eukaryota</taxon>
        <taxon>Viridiplantae</taxon>
        <taxon>Streptophyta</taxon>
        <taxon>Embryophyta</taxon>
        <taxon>Tracheophyta</taxon>
        <taxon>Spermatophyta</taxon>
        <taxon>Magnoliopsida</taxon>
        <taxon>eudicotyledons</taxon>
        <taxon>Gunneridae</taxon>
        <taxon>Pentapetalae</taxon>
        <taxon>asterids</taxon>
        <taxon>lamiids</taxon>
        <taxon>Solanales</taxon>
        <taxon>Solanaceae</taxon>
        <taxon>Solanoideae</taxon>
        <taxon>Datureae</taxon>
        <taxon>Datura</taxon>
    </lineage>
</organism>
<sequence>MGSSPNLHPPPAFRSFFLASTTISVPNSLTPGSPYFPAPIAPAYPAVGIPPAARGMYKVDHHLRTAPAPQPLPKPPCDFHPSKHRCGYWRCFIKPWLATSPRTQTSGCRQCAREITTSGVPKIPPTCA</sequence>
<dbReference type="EMBL" id="JACEIK010003310">
    <property type="protein sequence ID" value="MCD9641240.1"/>
    <property type="molecule type" value="Genomic_DNA"/>
</dbReference>
<evidence type="ECO:0000313" key="1">
    <source>
        <dbReference type="EMBL" id="MCD9641240.1"/>
    </source>
</evidence>
<dbReference type="Proteomes" id="UP000823775">
    <property type="component" value="Unassembled WGS sequence"/>
</dbReference>
<proteinExistence type="predicted"/>
<comment type="caution">
    <text evidence="1">The sequence shown here is derived from an EMBL/GenBank/DDBJ whole genome shotgun (WGS) entry which is preliminary data.</text>
</comment>
<accession>A0ABS8V262</accession>
<protein>
    <submittedName>
        <fullName evidence="1">Glucokinase</fullName>
    </submittedName>
</protein>
<name>A0ABS8V262_DATST</name>
<keyword evidence="2" id="KW-1185">Reference proteome</keyword>
<reference evidence="1 2" key="1">
    <citation type="journal article" date="2021" name="BMC Genomics">
        <title>Datura genome reveals duplications of psychoactive alkaloid biosynthetic genes and high mutation rate following tissue culture.</title>
        <authorList>
            <person name="Rajewski A."/>
            <person name="Carter-House D."/>
            <person name="Stajich J."/>
            <person name="Litt A."/>
        </authorList>
    </citation>
    <scope>NUCLEOTIDE SEQUENCE [LARGE SCALE GENOMIC DNA]</scope>
    <source>
        <strain evidence="1">AR-01</strain>
    </source>
</reference>